<accession>A0A0W8ICT8</accession>
<dbReference type="Proteomes" id="UP000054023">
    <property type="component" value="Unassembled WGS sequence"/>
</dbReference>
<dbReference type="STRING" id="317018.AVL63_04410"/>
<organism evidence="1 2">
    <name type="scientific">Nesterenkonia jeotgali</name>
    <dbReference type="NCBI Taxonomy" id="317018"/>
    <lineage>
        <taxon>Bacteria</taxon>
        <taxon>Bacillati</taxon>
        <taxon>Actinomycetota</taxon>
        <taxon>Actinomycetes</taxon>
        <taxon>Micrococcales</taxon>
        <taxon>Micrococcaceae</taxon>
        <taxon>Nesterenkonia</taxon>
    </lineage>
</organism>
<evidence type="ECO:0008006" key="3">
    <source>
        <dbReference type="Google" id="ProtNLM"/>
    </source>
</evidence>
<keyword evidence="2" id="KW-1185">Reference proteome</keyword>
<name>A0A0W8ICT8_9MICC</name>
<proteinExistence type="predicted"/>
<dbReference type="AlphaFoldDB" id="A0A0W8ICT8"/>
<sequence>MRTSGQQFWVKVPDHPYYDARDPWVEHRREAWRFDLLDLDDKLIGNLDGCESGTFDFNVNNTIRSSGAISWVQPEPGAQPPDWTQVRVQPWYMLRAPDSDEVLQEIPIGVFLPSFPSEALSATGIALDVDLHDKLMILDQDKTEEAYTARSGTLVTTLVRELLLEAGQTALSMDESTEVMRTNMTWDAGTTWLRITNDVLAAAGYFSLGVDGYGVFQAKRYVAPAQRGVQRQFLDDSDSIYDDEINHDEDIFNVPNRVIAVSTSDGETEAMVSVADDDSTGRFSIGARGRVIAENEEDVEATSQSVLDQHARRRLTEMQQVTSSYDLNHALVPLHLNDLVRLRNTQHGRDLHGVVQSFSISTEVGALQKTRIREVTL</sequence>
<dbReference type="RefSeq" id="WP_058889005.1">
    <property type="nucleotide sequence ID" value="NZ_LQBM01000004.1"/>
</dbReference>
<reference evidence="2" key="1">
    <citation type="submission" date="2015-12" db="EMBL/GenBank/DDBJ databases">
        <authorList>
            <person name="Nair G.R."/>
            <person name="Kaur G."/>
            <person name="Mayilraj S."/>
        </authorList>
    </citation>
    <scope>NUCLEOTIDE SEQUENCE [LARGE SCALE GENOMIC DNA]</scope>
    <source>
        <strain evidence="2">CD08_7</strain>
    </source>
</reference>
<dbReference type="OrthoDB" id="3330133at2"/>
<dbReference type="EMBL" id="LQBM01000004">
    <property type="protein sequence ID" value="KUG57771.1"/>
    <property type="molecule type" value="Genomic_DNA"/>
</dbReference>
<protein>
    <recommendedName>
        <fullName evidence="3">Minor tail protein</fullName>
    </recommendedName>
</protein>
<gene>
    <name evidence="1" type="ORF">AVL63_04410</name>
</gene>
<evidence type="ECO:0000313" key="1">
    <source>
        <dbReference type="EMBL" id="KUG57771.1"/>
    </source>
</evidence>
<evidence type="ECO:0000313" key="2">
    <source>
        <dbReference type="Proteomes" id="UP000054023"/>
    </source>
</evidence>
<comment type="caution">
    <text evidence="1">The sequence shown here is derived from an EMBL/GenBank/DDBJ whole genome shotgun (WGS) entry which is preliminary data.</text>
</comment>